<accession>A0A2J6RK44</accession>
<name>A0A2J6RK44_HYAVF</name>
<dbReference type="PANTHER" id="PTHR21405">
    <property type="entry name" value="CDNA SEQUENCE BC021608"/>
    <property type="match status" value="1"/>
</dbReference>
<organism evidence="2 3">
    <name type="scientific">Hyaloscypha variabilis (strain UAMH 11265 / GT02V1 / F)</name>
    <name type="common">Meliniomyces variabilis</name>
    <dbReference type="NCBI Taxonomy" id="1149755"/>
    <lineage>
        <taxon>Eukaryota</taxon>
        <taxon>Fungi</taxon>
        <taxon>Dikarya</taxon>
        <taxon>Ascomycota</taxon>
        <taxon>Pezizomycotina</taxon>
        <taxon>Leotiomycetes</taxon>
        <taxon>Helotiales</taxon>
        <taxon>Hyaloscyphaceae</taxon>
        <taxon>Hyaloscypha</taxon>
        <taxon>Hyaloscypha variabilis</taxon>
    </lineage>
</organism>
<reference evidence="2 3" key="1">
    <citation type="submission" date="2016-04" db="EMBL/GenBank/DDBJ databases">
        <title>A degradative enzymes factory behind the ericoid mycorrhizal symbiosis.</title>
        <authorList>
            <consortium name="DOE Joint Genome Institute"/>
            <person name="Martino E."/>
            <person name="Morin E."/>
            <person name="Grelet G."/>
            <person name="Kuo A."/>
            <person name="Kohler A."/>
            <person name="Daghino S."/>
            <person name="Barry K."/>
            <person name="Choi C."/>
            <person name="Cichocki N."/>
            <person name="Clum A."/>
            <person name="Copeland A."/>
            <person name="Hainaut M."/>
            <person name="Haridas S."/>
            <person name="Labutti K."/>
            <person name="Lindquist E."/>
            <person name="Lipzen A."/>
            <person name="Khouja H.-R."/>
            <person name="Murat C."/>
            <person name="Ohm R."/>
            <person name="Olson A."/>
            <person name="Spatafora J."/>
            <person name="Veneault-Fourrey C."/>
            <person name="Henrissat B."/>
            <person name="Grigoriev I."/>
            <person name="Martin F."/>
            <person name="Perotto S."/>
        </authorList>
    </citation>
    <scope>NUCLEOTIDE SEQUENCE [LARGE SCALE GENOMIC DNA]</scope>
    <source>
        <strain evidence="2 3">F</strain>
    </source>
</reference>
<proteinExistence type="inferred from homology"/>
<dbReference type="AlphaFoldDB" id="A0A2J6RK44"/>
<dbReference type="PANTHER" id="PTHR21405:SF0">
    <property type="entry name" value="TETRATRICOPEPTIDE REPEAT PROTEIN 36"/>
    <property type="match status" value="1"/>
</dbReference>
<dbReference type="InterPro" id="IPR038906">
    <property type="entry name" value="TTC36"/>
</dbReference>
<sequence>MPSASLTDHDLLILEKIKDPESGPSAPVLIDSSLPRDPHITDEAVYQKITKSERSIISSIQDAELQIANLKPAVSDPLAQYLSCVERLDELVGEYPNYGSARNNRAQALRRIYGDGILVKGNLERPMGEAAPLEVEASNEDLISASNTILEDLSTAISLLMPATPFMSISSQAAKTLSQAYTQRGAIYHLTAKHLSKQGTQLRIDPNRTEATWSVVDFEENASRDFMMGGRYGNEIAKALAVSANPTAKLCGEMVREAMRKEYAGGGSS</sequence>
<dbReference type="STRING" id="1149755.A0A2J6RK44"/>
<dbReference type="GO" id="GO:0006570">
    <property type="term" value="P:tyrosine metabolic process"/>
    <property type="evidence" value="ECO:0007669"/>
    <property type="project" value="TreeGrafter"/>
</dbReference>
<evidence type="ECO:0000313" key="2">
    <source>
        <dbReference type="EMBL" id="PMD38882.1"/>
    </source>
</evidence>
<dbReference type="EMBL" id="KZ613947">
    <property type="protein sequence ID" value="PMD38882.1"/>
    <property type="molecule type" value="Genomic_DNA"/>
</dbReference>
<evidence type="ECO:0008006" key="4">
    <source>
        <dbReference type="Google" id="ProtNLM"/>
    </source>
</evidence>
<dbReference type="Proteomes" id="UP000235786">
    <property type="component" value="Unassembled WGS sequence"/>
</dbReference>
<comment type="similarity">
    <text evidence="1">Belongs to the TTC36 family.</text>
</comment>
<evidence type="ECO:0000313" key="3">
    <source>
        <dbReference type="Proteomes" id="UP000235786"/>
    </source>
</evidence>
<gene>
    <name evidence="2" type="ORF">L207DRAFT_461471</name>
</gene>
<protein>
    <recommendedName>
        <fullName evidence="4">Tetratricopeptide repeat protein 36</fullName>
    </recommendedName>
</protein>
<dbReference type="OrthoDB" id="539634at2759"/>
<keyword evidence="3" id="KW-1185">Reference proteome</keyword>
<evidence type="ECO:0000256" key="1">
    <source>
        <dbReference type="ARBA" id="ARBA00006995"/>
    </source>
</evidence>